<comment type="similarity">
    <text evidence="2">Belongs to the polysaccharide deacetylase family.</text>
</comment>
<dbReference type="Gene3D" id="3.20.20.370">
    <property type="entry name" value="Glycoside hydrolase/deacetylase"/>
    <property type="match status" value="1"/>
</dbReference>
<evidence type="ECO:0000256" key="1">
    <source>
        <dbReference type="ARBA" id="ARBA00003236"/>
    </source>
</evidence>
<dbReference type="AlphaFoldDB" id="A0A1E5XIM5"/>
<feature type="domain" description="NodB homology" evidence="6">
    <location>
        <begin position="94"/>
        <end position="344"/>
    </location>
</feature>
<reference evidence="7 8" key="1">
    <citation type="journal article" date="2015" name="Genome Announc.">
        <title>Genome Assemblies of Three Soil-Associated Devosia species: D. insulae, D. limi, and D. soli.</title>
        <authorList>
            <person name="Hassan Y.I."/>
            <person name="Lepp D."/>
            <person name="Zhou T."/>
        </authorList>
    </citation>
    <scope>NUCLEOTIDE SEQUENCE [LARGE SCALE GENOMIC DNA]</scope>
    <source>
        <strain evidence="7 8">DS-56</strain>
    </source>
</reference>
<keyword evidence="8" id="KW-1185">Reference proteome</keyword>
<evidence type="ECO:0000256" key="5">
    <source>
        <dbReference type="ARBA" id="ARBA00032976"/>
    </source>
</evidence>
<sequence length="344" mass="38653">MATLKYRLIGAAFELLWASGVTHLIRNRSKARGVIFTLHRVLPDDPADFAPNAILQVKPDFLAFAITRVRELGFDIVDMDEAARRIEAETPGKPFVVFSFDDAYRDNLRFALPVLRRQQCPFTLYVPTALVDGVGEVWWQALEDIIAGQNALAVTYAGETEYYATANLEEKQRAYDALYRRMRTMPEADRVKLIRDIAGQYGFDLKQHCRELIMDWTELRHFAADPLCTIGAHTVHHYELAKLGPLDARNEIEQSVRILKAQFGKTPLHLSYPIGGTASAGPREFSLARELGLRTAVTTRPGGLYAGHRHSLHSLPRVSLNGLFQSKRYVDVFATPAVFAMLPG</sequence>
<evidence type="ECO:0000313" key="7">
    <source>
        <dbReference type="EMBL" id="OEO28456.1"/>
    </source>
</evidence>
<organism evidence="7 8">
    <name type="scientific">Devosia insulae DS-56</name>
    <dbReference type="NCBI Taxonomy" id="1116389"/>
    <lineage>
        <taxon>Bacteria</taxon>
        <taxon>Pseudomonadati</taxon>
        <taxon>Pseudomonadota</taxon>
        <taxon>Alphaproteobacteria</taxon>
        <taxon>Hyphomicrobiales</taxon>
        <taxon>Devosiaceae</taxon>
        <taxon>Devosia</taxon>
    </lineage>
</organism>
<evidence type="ECO:0000256" key="2">
    <source>
        <dbReference type="ARBA" id="ARBA00010973"/>
    </source>
</evidence>
<comment type="caution">
    <text evidence="7">The sequence shown here is derived from an EMBL/GenBank/DDBJ whole genome shotgun (WGS) entry which is preliminary data.</text>
</comment>
<evidence type="ECO:0000313" key="8">
    <source>
        <dbReference type="Proteomes" id="UP000095463"/>
    </source>
</evidence>
<protein>
    <recommendedName>
        <fullName evidence="3">Chitooligosaccharide deacetylase</fullName>
    </recommendedName>
    <alternativeName>
        <fullName evidence="5">Nodulation protein B</fullName>
    </alternativeName>
</protein>
<dbReference type="Pfam" id="PF01522">
    <property type="entry name" value="Polysacc_deac_1"/>
    <property type="match status" value="1"/>
</dbReference>
<evidence type="ECO:0000259" key="6">
    <source>
        <dbReference type="PROSITE" id="PS51677"/>
    </source>
</evidence>
<comment type="function">
    <text evidence="1">Is involved in generating a small heat-stable compound (Nod), an acylated oligomer of N-acetylglucosamine, that stimulates mitosis in various plant protoplasts.</text>
</comment>
<dbReference type="EMBL" id="LAJE02000377">
    <property type="protein sequence ID" value="OEO28456.1"/>
    <property type="molecule type" value="Genomic_DNA"/>
</dbReference>
<dbReference type="GO" id="GO:0005975">
    <property type="term" value="P:carbohydrate metabolic process"/>
    <property type="evidence" value="ECO:0007669"/>
    <property type="project" value="InterPro"/>
</dbReference>
<dbReference type="SUPFAM" id="SSF88713">
    <property type="entry name" value="Glycoside hydrolase/deacetylase"/>
    <property type="match status" value="1"/>
</dbReference>
<dbReference type="InterPro" id="IPR002509">
    <property type="entry name" value="NODB_dom"/>
</dbReference>
<gene>
    <name evidence="7" type="ORF">VW23_004895</name>
</gene>
<evidence type="ECO:0000256" key="3">
    <source>
        <dbReference type="ARBA" id="ARBA00020071"/>
    </source>
</evidence>
<dbReference type="PROSITE" id="PS51677">
    <property type="entry name" value="NODB"/>
    <property type="match status" value="1"/>
</dbReference>
<dbReference type="PANTHER" id="PTHR34216:SF7">
    <property type="entry name" value="POLY-BETA-1,6-N-ACETYL-D-GLUCOSAMINE N-DEACETYLASE"/>
    <property type="match status" value="1"/>
</dbReference>
<keyword evidence="4" id="KW-0732">Signal</keyword>
<dbReference type="InterPro" id="IPR051398">
    <property type="entry name" value="Polysacch_Deacetylase"/>
</dbReference>
<dbReference type="RefSeq" id="WP_069912262.1">
    <property type="nucleotide sequence ID" value="NZ_LAJE02000377.1"/>
</dbReference>
<dbReference type="PANTHER" id="PTHR34216">
    <property type="match status" value="1"/>
</dbReference>
<dbReference type="GO" id="GO:0016810">
    <property type="term" value="F:hydrolase activity, acting on carbon-nitrogen (but not peptide) bonds"/>
    <property type="evidence" value="ECO:0007669"/>
    <property type="project" value="InterPro"/>
</dbReference>
<proteinExistence type="inferred from homology"/>
<accession>A0A1E5XIM5</accession>
<dbReference type="CDD" id="cd10968">
    <property type="entry name" value="CE4_Mlr8448_like_5s"/>
    <property type="match status" value="1"/>
</dbReference>
<evidence type="ECO:0000256" key="4">
    <source>
        <dbReference type="ARBA" id="ARBA00022729"/>
    </source>
</evidence>
<dbReference type="OrthoDB" id="9782872at2"/>
<name>A0A1E5XIM5_9HYPH</name>
<dbReference type="Proteomes" id="UP000095463">
    <property type="component" value="Unassembled WGS sequence"/>
</dbReference>
<dbReference type="InterPro" id="IPR011330">
    <property type="entry name" value="Glyco_hydro/deAcase_b/a-brl"/>
</dbReference>